<evidence type="ECO:0000259" key="4">
    <source>
        <dbReference type="Pfam" id="PF08241"/>
    </source>
</evidence>
<sequence length="210" mass="22577">MDQLTGPRRPAPPTVVDATPLWVDSRLRYELGLRVEGAALARLGAHGARCLDVGTGRRGLGARVAVSALGATAVRAVDLHPASVEAARRALADLGDRVTVERADAAALPVGSASQDLVVSMHTLHHVPDWPAVVAEYARVLRPGGQLAYAELTSALIDARWFRLLSRHPADRFTEDDLLRGLEEAGFDVPARTHRSRVGGRWLLGVATRR</sequence>
<evidence type="ECO:0000256" key="2">
    <source>
        <dbReference type="ARBA" id="ARBA00022679"/>
    </source>
</evidence>
<evidence type="ECO:0000313" key="5">
    <source>
        <dbReference type="EMBL" id="MEI4277953.1"/>
    </source>
</evidence>
<dbReference type="Pfam" id="PF08241">
    <property type="entry name" value="Methyltransf_11"/>
    <property type="match status" value="1"/>
</dbReference>
<proteinExistence type="predicted"/>
<dbReference type="PROSITE" id="PS01184">
    <property type="entry name" value="UBIE_2"/>
    <property type="match status" value="1"/>
</dbReference>
<feature type="domain" description="Methyltransferase type 11" evidence="4">
    <location>
        <begin position="51"/>
        <end position="148"/>
    </location>
</feature>
<dbReference type="CDD" id="cd02440">
    <property type="entry name" value="AdoMet_MTases"/>
    <property type="match status" value="1"/>
</dbReference>
<dbReference type="GO" id="GO:0008168">
    <property type="term" value="F:methyltransferase activity"/>
    <property type="evidence" value="ECO:0007669"/>
    <property type="project" value="UniProtKB-KW"/>
</dbReference>
<comment type="caution">
    <text evidence="5">The sequence shown here is derived from an EMBL/GenBank/DDBJ whole genome shotgun (WGS) entry which is preliminary data.</text>
</comment>
<keyword evidence="1 5" id="KW-0489">Methyltransferase</keyword>
<dbReference type="Gene3D" id="3.40.50.150">
    <property type="entry name" value="Vaccinia Virus protein VP39"/>
    <property type="match status" value="1"/>
</dbReference>
<protein>
    <submittedName>
        <fullName evidence="5">Class I SAM-dependent methyltransferase</fullName>
        <ecNumber evidence="5">2.1.-.-</ecNumber>
    </submittedName>
</protein>
<reference evidence="5 6" key="1">
    <citation type="submission" date="2024-03" db="EMBL/GenBank/DDBJ databases">
        <title>Draft genome sequence of Klenkia terrae.</title>
        <authorList>
            <person name="Duangmal K."/>
            <person name="Chantavorakit T."/>
        </authorList>
    </citation>
    <scope>NUCLEOTIDE SEQUENCE [LARGE SCALE GENOMIC DNA]</scope>
    <source>
        <strain evidence="5 6">JCM 17786</strain>
    </source>
</reference>
<keyword evidence="2 5" id="KW-0808">Transferase</keyword>
<accession>A0ABU8E2T4</accession>
<evidence type="ECO:0000256" key="3">
    <source>
        <dbReference type="ARBA" id="ARBA00022691"/>
    </source>
</evidence>
<dbReference type="InterPro" id="IPR029063">
    <property type="entry name" value="SAM-dependent_MTases_sf"/>
</dbReference>
<dbReference type="Proteomes" id="UP001373496">
    <property type="component" value="Unassembled WGS sequence"/>
</dbReference>
<evidence type="ECO:0000313" key="6">
    <source>
        <dbReference type="Proteomes" id="UP001373496"/>
    </source>
</evidence>
<name>A0ABU8E2T4_9ACTN</name>
<dbReference type="SUPFAM" id="SSF53335">
    <property type="entry name" value="S-adenosyl-L-methionine-dependent methyltransferases"/>
    <property type="match status" value="1"/>
</dbReference>
<organism evidence="5 6">
    <name type="scientific">Klenkia terrae</name>
    <dbReference type="NCBI Taxonomy" id="1052259"/>
    <lineage>
        <taxon>Bacteria</taxon>
        <taxon>Bacillati</taxon>
        <taxon>Actinomycetota</taxon>
        <taxon>Actinomycetes</taxon>
        <taxon>Geodermatophilales</taxon>
        <taxon>Geodermatophilaceae</taxon>
        <taxon>Klenkia</taxon>
    </lineage>
</organism>
<dbReference type="EC" id="2.1.-.-" evidence="5"/>
<gene>
    <name evidence="5" type="ORF">UXQ13_05695</name>
</gene>
<keyword evidence="3" id="KW-0949">S-adenosyl-L-methionine</keyword>
<keyword evidence="6" id="KW-1185">Reference proteome</keyword>
<dbReference type="EMBL" id="JBAPLV010000004">
    <property type="protein sequence ID" value="MEI4277953.1"/>
    <property type="molecule type" value="Genomic_DNA"/>
</dbReference>
<dbReference type="GO" id="GO:0032259">
    <property type="term" value="P:methylation"/>
    <property type="evidence" value="ECO:0007669"/>
    <property type="project" value="UniProtKB-KW"/>
</dbReference>
<dbReference type="InterPro" id="IPR013216">
    <property type="entry name" value="Methyltransf_11"/>
</dbReference>
<dbReference type="RefSeq" id="WP_336391921.1">
    <property type="nucleotide sequence ID" value="NZ_JBAPLV010000004.1"/>
</dbReference>
<evidence type="ECO:0000256" key="1">
    <source>
        <dbReference type="ARBA" id="ARBA00022603"/>
    </source>
</evidence>
<dbReference type="InterPro" id="IPR023576">
    <property type="entry name" value="UbiE/COQ5_MeTrFase_CS"/>
</dbReference>
<dbReference type="PANTHER" id="PTHR43591">
    <property type="entry name" value="METHYLTRANSFERASE"/>
    <property type="match status" value="1"/>
</dbReference>